<dbReference type="HOGENOM" id="CLU_1533106_0_0_1"/>
<sequence length="191" mass="21921">MDAHPIPDVIPEIQNWLDSNWEKIASFWLHADWRGWARYDLYAHLVKGMCREVRQDYPRQDYVVSHSVPLWGENQPDVDLTVGPAANQKVNDVAIWVCTATPGENDTSFPNFVERFQREWKLVQDLTKAHGGGECEGGKLLFLGIGEKAYDEDELDFGGLKPGYFGYGGRSEYEAAIYVYYLWLDLPETKE</sequence>
<protein>
    <submittedName>
        <fullName evidence="1">Uncharacterized protein</fullName>
    </submittedName>
</protein>
<dbReference type="EMBL" id="KN846969">
    <property type="protein sequence ID" value="KIW85339.1"/>
    <property type="molecule type" value="Genomic_DNA"/>
</dbReference>
<reference evidence="1 2" key="1">
    <citation type="submission" date="2015-01" db="EMBL/GenBank/DDBJ databases">
        <title>The Genome Sequence of Fonsecaea pedrosoi CBS 271.37.</title>
        <authorList>
            <consortium name="The Broad Institute Genomics Platform"/>
            <person name="Cuomo C."/>
            <person name="de Hoog S."/>
            <person name="Gorbushina A."/>
            <person name="Stielow B."/>
            <person name="Teixiera M."/>
            <person name="Abouelleil A."/>
            <person name="Chapman S.B."/>
            <person name="Priest M."/>
            <person name="Young S.K."/>
            <person name="Wortman J."/>
            <person name="Nusbaum C."/>
            <person name="Birren B."/>
        </authorList>
    </citation>
    <scope>NUCLEOTIDE SEQUENCE [LARGE SCALE GENOMIC DNA]</scope>
    <source>
        <strain evidence="1 2">CBS 271.37</strain>
    </source>
</reference>
<accession>A0A0D2HLH9</accession>
<organism evidence="1 2">
    <name type="scientific">Fonsecaea pedrosoi CBS 271.37</name>
    <dbReference type="NCBI Taxonomy" id="1442368"/>
    <lineage>
        <taxon>Eukaryota</taxon>
        <taxon>Fungi</taxon>
        <taxon>Dikarya</taxon>
        <taxon>Ascomycota</taxon>
        <taxon>Pezizomycotina</taxon>
        <taxon>Eurotiomycetes</taxon>
        <taxon>Chaetothyriomycetidae</taxon>
        <taxon>Chaetothyriales</taxon>
        <taxon>Herpotrichiellaceae</taxon>
        <taxon>Fonsecaea</taxon>
    </lineage>
</organism>
<dbReference type="VEuPathDB" id="FungiDB:Z517_00729"/>
<dbReference type="Proteomes" id="UP000053029">
    <property type="component" value="Unassembled WGS sequence"/>
</dbReference>
<dbReference type="GeneID" id="25300219"/>
<evidence type="ECO:0000313" key="2">
    <source>
        <dbReference type="Proteomes" id="UP000053029"/>
    </source>
</evidence>
<dbReference type="RefSeq" id="XP_013289147.1">
    <property type="nucleotide sequence ID" value="XM_013433693.1"/>
</dbReference>
<gene>
    <name evidence="1" type="ORF">Z517_00729</name>
</gene>
<evidence type="ECO:0000313" key="1">
    <source>
        <dbReference type="EMBL" id="KIW85339.1"/>
    </source>
</evidence>
<dbReference type="AlphaFoldDB" id="A0A0D2HLH9"/>
<dbReference type="OrthoDB" id="4125644at2759"/>
<name>A0A0D2HLH9_9EURO</name>
<keyword evidence="2" id="KW-1185">Reference proteome</keyword>
<proteinExistence type="predicted"/>